<name>A0A285NDZ7_9BACI</name>
<dbReference type="InterPro" id="IPR050832">
    <property type="entry name" value="Bact_Acetyltransf"/>
</dbReference>
<dbReference type="SUPFAM" id="SSF55729">
    <property type="entry name" value="Acyl-CoA N-acyltransferases (Nat)"/>
    <property type="match status" value="1"/>
</dbReference>
<proteinExistence type="predicted"/>
<evidence type="ECO:0000256" key="2">
    <source>
        <dbReference type="ARBA" id="ARBA00023315"/>
    </source>
</evidence>
<dbReference type="AlphaFoldDB" id="A0A285NDZ7"/>
<keyword evidence="5" id="KW-1185">Reference proteome</keyword>
<dbReference type="InterPro" id="IPR016181">
    <property type="entry name" value="Acyl_CoA_acyltransferase"/>
</dbReference>
<dbReference type="InterPro" id="IPR000182">
    <property type="entry name" value="GNAT_dom"/>
</dbReference>
<dbReference type="CDD" id="cd04301">
    <property type="entry name" value="NAT_SF"/>
    <property type="match status" value="1"/>
</dbReference>
<dbReference type="EMBL" id="OBEK01000001">
    <property type="protein sequence ID" value="SNZ05881.1"/>
    <property type="molecule type" value="Genomic_DNA"/>
</dbReference>
<feature type="domain" description="N-acetyltransferase" evidence="3">
    <location>
        <begin position="5"/>
        <end position="156"/>
    </location>
</feature>
<dbReference type="GO" id="GO:0016747">
    <property type="term" value="F:acyltransferase activity, transferring groups other than amino-acyl groups"/>
    <property type="evidence" value="ECO:0007669"/>
    <property type="project" value="InterPro"/>
</dbReference>
<evidence type="ECO:0000259" key="3">
    <source>
        <dbReference type="PROSITE" id="PS51186"/>
    </source>
</evidence>
<keyword evidence="1 4" id="KW-0808">Transferase</keyword>
<dbReference type="Pfam" id="PF00583">
    <property type="entry name" value="Acetyltransf_1"/>
    <property type="match status" value="1"/>
</dbReference>
<reference evidence="5" key="1">
    <citation type="submission" date="2017-09" db="EMBL/GenBank/DDBJ databases">
        <authorList>
            <person name="Varghese N."/>
            <person name="Submissions S."/>
        </authorList>
    </citation>
    <scope>NUCLEOTIDE SEQUENCE [LARGE SCALE GENOMIC DNA]</scope>
    <source>
        <strain evidence="5">CGMCC 1.8913</strain>
    </source>
</reference>
<protein>
    <submittedName>
        <fullName evidence="4">Acetyltransferase (GNAT) domain-containing protein</fullName>
    </submittedName>
</protein>
<keyword evidence="2" id="KW-0012">Acyltransferase</keyword>
<gene>
    <name evidence="4" type="ORF">SAMN05421503_1064</name>
</gene>
<dbReference type="PANTHER" id="PTHR43877">
    <property type="entry name" value="AMINOALKYLPHOSPHONATE N-ACETYLTRANSFERASE-RELATED-RELATED"/>
    <property type="match status" value="1"/>
</dbReference>
<dbReference type="Proteomes" id="UP000219356">
    <property type="component" value="Unassembled WGS sequence"/>
</dbReference>
<dbReference type="OrthoDB" id="2594246at2"/>
<dbReference type="RefSeq" id="WP_097039897.1">
    <property type="nucleotide sequence ID" value="NZ_OBEK01000001.1"/>
</dbReference>
<accession>A0A285NDZ7</accession>
<dbReference type="PROSITE" id="PS51186">
    <property type="entry name" value="GNAT"/>
    <property type="match status" value="1"/>
</dbReference>
<evidence type="ECO:0000256" key="1">
    <source>
        <dbReference type="ARBA" id="ARBA00022679"/>
    </source>
</evidence>
<evidence type="ECO:0000313" key="4">
    <source>
        <dbReference type="EMBL" id="SNZ05881.1"/>
    </source>
</evidence>
<sequence length="157" mass="17897">MILLAEVSHAEEIHGTMMAAFEEYRSSNTPSSALEETPNTIRTALKNGEEKAFLFWKEKKVVGAVRFREQEELLYFFRLSVRPEERGRGIARQLLAALEVYAASRKLFKLQCQVRVSVTKNIALYTQNGFCLTDRKTVSKLNGTRVETAFMTKELNG</sequence>
<dbReference type="Gene3D" id="3.40.630.30">
    <property type="match status" value="1"/>
</dbReference>
<evidence type="ECO:0000313" key="5">
    <source>
        <dbReference type="Proteomes" id="UP000219356"/>
    </source>
</evidence>
<dbReference type="PANTHER" id="PTHR43877:SF2">
    <property type="entry name" value="AMINOALKYLPHOSPHONATE N-ACETYLTRANSFERASE-RELATED"/>
    <property type="match status" value="1"/>
</dbReference>
<organism evidence="4 5">
    <name type="scientific">Terribacillus aidingensis</name>
    <dbReference type="NCBI Taxonomy" id="586416"/>
    <lineage>
        <taxon>Bacteria</taxon>
        <taxon>Bacillati</taxon>
        <taxon>Bacillota</taxon>
        <taxon>Bacilli</taxon>
        <taxon>Bacillales</taxon>
        <taxon>Bacillaceae</taxon>
        <taxon>Terribacillus</taxon>
    </lineage>
</organism>